<feature type="domain" description="SLH" evidence="2">
    <location>
        <begin position="157"/>
        <end position="220"/>
    </location>
</feature>
<sequence>MKATRKLLAFSTFALLTLSMAQQGFAASAPFTDLQNVAAKDKIMALQQQGILRGVDDHRFMPDATITAAQGIQLIVSAFRLNIDNIRFIKEPKATDYFAKADNDAWYSNVLIIAANNGLDLPADLEPEQIWTKEQFIHQLMLAMETHYDLPMIKIAPRDFADLEQLNPSYQGTIQRALVLGIAKLDDGQKMHPRDAITRQEAAEIIYNALEYVKAHPGPAESTPAK</sequence>
<name>A0A4Y3PLI7_BREPA</name>
<proteinExistence type="predicted"/>
<dbReference type="AlphaFoldDB" id="A0A4Y3PLI7"/>
<feature type="signal peptide" evidence="1">
    <location>
        <begin position="1"/>
        <end position="26"/>
    </location>
</feature>
<protein>
    <recommendedName>
        <fullName evidence="2">SLH domain-containing protein</fullName>
    </recommendedName>
</protein>
<evidence type="ECO:0000256" key="1">
    <source>
        <dbReference type="SAM" id="SignalP"/>
    </source>
</evidence>
<evidence type="ECO:0000259" key="2">
    <source>
        <dbReference type="PROSITE" id="PS51272"/>
    </source>
</evidence>
<dbReference type="Pfam" id="PF00395">
    <property type="entry name" value="SLH"/>
    <property type="match status" value="2"/>
</dbReference>
<keyword evidence="1" id="KW-0732">Signal</keyword>
<dbReference type="EMBL" id="BJMH01000039">
    <property type="protein sequence ID" value="GEB35392.1"/>
    <property type="molecule type" value="Genomic_DNA"/>
</dbReference>
<evidence type="ECO:0000313" key="4">
    <source>
        <dbReference type="Proteomes" id="UP000316882"/>
    </source>
</evidence>
<comment type="caution">
    <text evidence="3">The sequence shown here is derived from an EMBL/GenBank/DDBJ whole genome shotgun (WGS) entry which is preliminary data.</text>
</comment>
<reference evidence="3 4" key="1">
    <citation type="submission" date="2019-06" db="EMBL/GenBank/DDBJ databases">
        <title>Whole genome shotgun sequence of Brevibacillus parabrevis NBRC 12334.</title>
        <authorList>
            <person name="Hosoyama A."/>
            <person name="Uohara A."/>
            <person name="Ohji S."/>
            <person name="Ichikawa N."/>
        </authorList>
    </citation>
    <scope>NUCLEOTIDE SEQUENCE [LARGE SCALE GENOMIC DNA]</scope>
    <source>
        <strain evidence="3 4">NBRC 12334</strain>
    </source>
</reference>
<dbReference type="STRING" id="54914.AV540_11610"/>
<feature type="chain" id="PRO_5023088943" description="SLH domain-containing protein" evidence="1">
    <location>
        <begin position="27"/>
        <end position="226"/>
    </location>
</feature>
<feature type="domain" description="SLH" evidence="2">
    <location>
        <begin position="26"/>
        <end position="89"/>
    </location>
</feature>
<dbReference type="PROSITE" id="PS51272">
    <property type="entry name" value="SLH"/>
    <property type="match status" value="2"/>
</dbReference>
<accession>A0A4Y3PLI7</accession>
<organism evidence="3 4">
    <name type="scientific">Brevibacillus parabrevis</name>
    <dbReference type="NCBI Taxonomy" id="54914"/>
    <lineage>
        <taxon>Bacteria</taxon>
        <taxon>Bacillati</taxon>
        <taxon>Bacillota</taxon>
        <taxon>Bacilli</taxon>
        <taxon>Bacillales</taxon>
        <taxon>Paenibacillaceae</taxon>
        <taxon>Brevibacillus</taxon>
    </lineage>
</organism>
<dbReference type="RefSeq" id="WP_122966446.1">
    <property type="nucleotide sequence ID" value="NZ_BJMH01000039.1"/>
</dbReference>
<dbReference type="Proteomes" id="UP000316882">
    <property type="component" value="Unassembled WGS sequence"/>
</dbReference>
<dbReference type="InterPro" id="IPR001119">
    <property type="entry name" value="SLH_dom"/>
</dbReference>
<keyword evidence="4" id="KW-1185">Reference proteome</keyword>
<evidence type="ECO:0000313" key="3">
    <source>
        <dbReference type="EMBL" id="GEB35392.1"/>
    </source>
</evidence>
<gene>
    <name evidence="3" type="ORF">BPA01_49720</name>
</gene>